<dbReference type="AlphaFoldDB" id="A0A914HZ56"/>
<evidence type="ECO:0000256" key="2">
    <source>
        <dbReference type="SAM" id="SignalP"/>
    </source>
</evidence>
<accession>A0A914HZ56</accession>
<feature type="region of interest" description="Disordered" evidence="1">
    <location>
        <begin position="38"/>
        <end position="83"/>
    </location>
</feature>
<evidence type="ECO:0000313" key="4">
    <source>
        <dbReference type="WBParaSite" id="Gr19_v10_g5371.t1"/>
    </source>
</evidence>
<keyword evidence="2" id="KW-0732">Signal</keyword>
<reference evidence="4" key="1">
    <citation type="submission" date="2022-11" db="UniProtKB">
        <authorList>
            <consortium name="WormBaseParasite"/>
        </authorList>
    </citation>
    <scope>IDENTIFICATION</scope>
</reference>
<proteinExistence type="predicted"/>
<sequence>MKLQHFICFFIVFLLLKCCENIRIGKLETVNPLSKLSGANQRKLADKPTKQENAEGSISQSKKDSEAEEAKNPKKSPKSQFKMHTMQFVDAVIGN</sequence>
<feature type="chain" id="PRO_5037563033" evidence="2">
    <location>
        <begin position="22"/>
        <end position="95"/>
    </location>
</feature>
<feature type="compositionally biased region" description="Basic and acidic residues" evidence="1">
    <location>
        <begin position="61"/>
        <end position="72"/>
    </location>
</feature>
<evidence type="ECO:0000313" key="3">
    <source>
        <dbReference type="Proteomes" id="UP000887572"/>
    </source>
</evidence>
<feature type="compositionally biased region" description="Basic and acidic residues" evidence="1">
    <location>
        <begin position="43"/>
        <end position="53"/>
    </location>
</feature>
<feature type="signal peptide" evidence="2">
    <location>
        <begin position="1"/>
        <end position="21"/>
    </location>
</feature>
<name>A0A914HZ56_GLORO</name>
<dbReference type="Proteomes" id="UP000887572">
    <property type="component" value="Unplaced"/>
</dbReference>
<dbReference type="WBParaSite" id="Gr19_v10_g5371.t1">
    <property type="protein sequence ID" value="Gr19_v10_g5371.t1"/>
    <property type="gene ID" value="Gr19_v10_g5371"/>
</dbReference>
<protein>
    <submittedName>
        <fullName evidence="4">Uncharacterized protein</fullName>
    </submittedName>
</protein>
<organism evidence="3 4">
    <name type="scientific">Globodera rostochiensis</name>
    <name type="common">Golden nematode worm</name>
    <name type="synonym">Heterodera rostochiensis</name>
    <dbReference type="NCBI Taxonomy" id="31243"/>
    <lineage>
        <taxon>Eukaryota</taxon>
        <taxon>Metazoa</taxon>
        <taxon>Ecdysozoa</taxon>
        <taxon>Nematoda</taxon>
        <taxon>Chromadorea</taxon>
        <taxon>Rhabditida</taxon>
        <taxon>Tylenchina</taxon>
        <taxon>Tylenchomorpha</taxon>
        <taxon>Tylenchoidea</taxon>
        <taxon>Heteroderidae</taxon>
        <taxon>Heteroderinae</taxon>
        <taxon>Globodera</taxon>
    </lineage>
</organism>
<evidence type="ECO:0000256" key="1">
    <source>
        <dbReference type="SAM" id="MobiDB-lite"/>
    </source>
</evidence>
<keyword evidence="3" id="KW-1185">Reference proteome</keyword>